<dbReference type="InterPro" id="IPR006380">
    <property type="entry name" value="SPP-like_dom"/>
</dbReference>
<dbReference type="InterPro" id="IPR051518">
    <property type="entry name" value="Sucrose_Phosphatase"/>
</dbReference>
<dbReference type="GO" id="GO:0050307">
    <property type="term" value="F:sucrose-phosphate phosphatase activity"/>
    <property type="evidence" value="ECO:0007669"/>
    <property type="project" value="InterPro"/>
</dbReference>
<sequence length="93" mass="10690">MVSDAQEELQQCLAQNATGNPKIIHATERRAGGITQAVGHFKLGPNLFPIDIQDFKGYNLENVNPDHEVLKFYLFYEKRRRPEVDNSECTWQV</sequence>
<proteinExistence type="predicted"/>
<evidence type="ECO:0000313" key="3">
    <source>
        <dbReference type="EMBL" id="KAH7512285.1"/>
    </source>
</evidence>
<dbReference type="AlphaFoldDB" id="A0A978UBZ2"/>
<dbReference type="GO" id="GO:0005986">
    <property type="term" value="P:sucrose biosynthetic process"/>
    <property type="evidence" value="ECO:0007669"/>
    <property type="project" value="InterPro"/>
</dbReference>
<protein>
    <recommendedName>
        <fullName evidence="2">Sucrose phosphatase-like domain-containing protein</fullName>
    </recommendedName>
</protein>
<dbReference type="PANTHER" id="PTHR46521">
    <property type="entry name" value="SUCROSE-PHOSPHATASE 2-RELATED"/>
    <property type="match status" value="1"/>
</dbReference>
<name>A0A978UBZ2_ZIZJJ</name>
<evidence type="ECO:0000256" key="1">
    <source>
        <dbReference type="ARBA" id="ARBA00022801"/>
    </source>
</evidence>
<organism evidence="3 4">
    <name type="scientific">Ziziphus jujuba var. spinosa</name>
    <dbReference type="NCBI Taxonomy" id="714518"/>
    <lineage>
        <taxon>Eukaryota</taxon>
        <taxon>Viridiplantae</taxon>
        <taxon>Streptophyta</taxon>
        <taxon>Embryophyta</taxon>
        <taxon>Tracheophyta</taxon>
        <taxon>Spermatophyta</taxon>
        <taxon>Magnoliopsida</taxon>
        <taxon>eudicotyledons</taxon>
        <taxon>Gunneridae</taxon>
        <taxon>Pentapetalae</taxon>
        <taxon>rosids</taxon>
        <taxon>fabids</taxon>
        <taxon>Rosales</taxon>
        <taxon>Rhamnaceae</taxon>
        <taxon>Paliureae</taxon>
        <taxon>Ziziphus</taxon>
    </lineage>
</organism>
<accession>A0A978UBZ2</accession>
<dbReference type="Proteomes" id="UP000813462">
    <property type="component" value="Unassembled WGS sequence"/>
</dbReference>
<dbReference type="Pfam" id="PF05116">
    <property type="entry name" value="S6PP"/>
    <property type="match status" value="1"/>
</dbReference>
<dbReference type="PANTHER" id="PTHR46521:SF4">
    <property type="entry name" value="SUCROSE-PHOSPHATASE 2-RELATED"/>
    <property type="match status" value="1"/>
</dbReference>
<dbReference type="EMBL" id="JAEACU010000012">
    <property type="protein sequence ID" value="KAH7512285.1"/>
    <property type="molecule type" value="Genomic_DNA"/>
</dbReference>
<evidence type="ECO:0000259" key="2">
    <source>
        <dbReference type="Pfam" id="PF05116"/>
    </source>
</evidence>
<evidence type="ECO:0000313" key="4">
    <source>
        <dbReference type="Proteomes" id="UP000813462"/>
    </source>
</evidence>
<gene>
    <name evidence="3" type="ORF">FEM48_Zijuj12G0074500</name>
</gene>
<comment type="caution">
    <text evidence="3">The sequence shown here is derived from an EMBL/GenBank/DDBJ whole genome shotgun (WGS) entry which is preliminary data.</text>
</comment>
<feature type="domain" description="Sucrose phosphatase-like" evidence="2">
    <location>
        <begin position="1"/>
        <end position="42"/>
    </location>
</feature>
<keyword evidence="1" id="KW-0378">Hydrolase</keyword>
<reference evidence="3" key="1">
    <citation type="journal article" date="2021" name="Front. Plant Sci.">
        <title>Chromosome-Scale Genome Assembly for Chinese Sour Jujube and Insights Into Its Genome Evolution and Domestication Signature.</title>
        <authorList>
            <person name="Shen L.-Y."/>
            <person name="Luo H."/>
            <person name="Wang X.-L."/>
            <person name="Wang X.-M."/>
            <person name="Qiu X.-J."/>
            <person name="Liu H."/>
            <person name="Zhou S.-S."/>
            <person name="Jia K.-H."/>
            <person name="Nie S."/>
            <person name="Bao Y.-T."/>
            <person name="Zhang R.-G."/>
            <person name="Yun Q.-Z."/>
            <person name="Chai Y.-H."/>
            <person name="Lu J.-Y."/>
            <person name="Li Y."/>
            <person name="Zhao S.-W."/>
            <person name="Mao J.-F."/>
            <person name="Jia S.-G."/>
            <person name="Mao Y.-M."/>
        </authorList>
    </citation>
    <scope>NUCLEOTIDE SEQUENCE</scope>
    <source>
        <strain evidence="3">AT0</strain>
        <tissue evidence="3">Leaf</tissue>
    </source>
</reference>